<dbReference type="GO" id="GO:0009234">
    <property type="term" value="P:menaquinone biosynthetic process"/>
    <property type="evidence" value="ECO:0007669"/>
    <property type="project" value="UniProtKB-UniRule"/>
</dbReference>
<dbReference type="OrthoDB" id="9808140at2"/>
<feature type="binding site" evidence="4">
    <location>
        <begin position="122"/>
        <end position="123"/>
    </location>
    <ligand>
        <name>S-adenosyl-L-methionine</name>
        <dbReference type="ChEBI" id="CHEBI:59789"/>
    </ligand>
</feature>
<comment type="caution">
    <text evidence="4">Lacks conserved residue(s) required for the propagation of feature annotation.</text>
</comment>
<feature type="binding site" evidence="4">
    <location>
        <position position="96"/>
    </location>
    <ligand>
        <name>S-adenosyl-L-methionine</name>
        <dbReference type="ChEBI" id="CHEBI:59789"/>
    </ligand>
</feature>
<dbReference type="NCBIfam" id="TIGR01934">
    <property type="entry name" value="MenG_MenH_UbiE"/>
    <property type="match status" value="1"/>
</dbReference>
<dbReference type="PANTHER" id="PTHR43591">
    <property type="entry name" value="METHYLTRANSFERASE"/>
    <property type="match status" value="1"/>
</dbReference>
<evidence type="ECO:0000313" key="6">
    <source>
        <dbReference type="Proteomes" id="UP000010467"/>
    </source>
</evidence>
<evidence type="ECO:0000256" key="1">
    <source>
        <dbReference type="ARBA" id="ARBA00022603"/>
    </source>
</evidence>
<comment type="catalytic activity">
    <reaction evidence="4">
        <text>a 2-demethylmenaquinol + S-adenosyl-L-methionine = a menaquinol + S-adenosyl-L-homocysteine + H(+)</text>
        <dbReference type="Rhea" id="RHEA:42640"/>
        <dbReference type="Rhea" id="RHEA-COMP:9539"/>
        <dbReference type="Rhea" id="RHEA-COMP:9563"/>
        <dbReference type="ChEBI" id="CHEBI:15378"/>
        <dbReference type="ChEBI" id="CHEBI:18151"/>
        <dbReference type="ChEBI" id="CHEBI:55437"/>
        <dbReference type="ChEBI" id="CHEBI:57856"/>
        <dbReference type="ChEBI" id="CHEBI:59789"/>
        <dbReference type="EC" id="2.1.1.163"/>
    </reaction>
</comment>
<dbReference type="SUPFAM" id="SSF53335">
    <property type="entry name" value="S-adenosyl-L-methionine-dependent methyltransferases"/>
    <property type="match status" value="1"/>
</dbReference>
<dbReference type="PATRIC" id="fig|937777.3.peg.2416"/>
<dbReference type="PANTHER" id="PTHR43591:SF24">
    <property type="entry name" value="2-METHOXY-6-POLYPRENYL-1,4-BENZOQUINOL METHYLASE, MITOCHONDRIAL"/>
    <property type="match status" value="1"/>
</dbReference>
<dbReference type="PROSITE" id="PS51608">
    <property type="entry name" value="SAM_MT_UBIE"/>
    <property type="match status" value="1"/>
</dbReference>
<dbReference type="eggNOG" id="COG2226">
    <property type="taxonomic scope" value="Bacteria"/>
</dbReference>
<dbReference type="GO" id="GO:0032259">
    <property type="term" value="P:methylation"/>
    <property type="evidence" value="ECO:0007669"/>
    <property type="project" value="UniProtKB-KW"/>
</dbReference>
<comment type="pathway">
    <text evidence="4">Quinol/quinone metabolism; menaquinone biosynthesis; menaquinol from 1,4-dihydroxy-2-naphthoate: step 2/2.</text>
</comment>
<comment type="function">
    <text evidence="4">Methyltransferase required for the conversion of demethylmenaquinol (DMKH2) to menaquinol (MKH2).</text>
</comment>
<keyword evidence="5" id="KW-0830">Ubiquinone</keyword>
<comment type="similarity">
    <text evidence="4">Belongs to the class I-like SAM-binding methyltransferase superfamily. MenG/UbiE family.</text>
</comment>
<dbReference type="InterPro" id="IPR004033">
    <property type="entry name" value="UbiE/COQ5_MeTrFase"/>
</dbReference>
<feature type="binding site" evidence="4">
    <location>
        <position position="76"/>
    </location>
    <ligand>
        <name>S-adenosyl-L-methionine</name>
        <dbReference type="ChEBI" id="CHEBI:59789"/>
    </ligand>
</feature>
<dbReference type="Pfam" id="PF01209">
    <property type="entry name" value="Ubie_methyltran"/>
    <property type="match status" value="1"/>
</dbReference>
<evidence type="ECO:0000256" key="4">
    <source>
        <dbReference type="HAMAP-Rule" id="MF_01813"/>
    </source>
</evidence>
<keyword evidence="1 4" id="KW-0489">Methyltransferase</keyword>
<keyword evidence="3 4" id="KW-0949">S-adenosyl-L-methionine</keyword>
<dbReference type="InterPro" id="IPR029063">
    <property type="entry name" value="SAM-dependent_MTases_sf"/>
</dbReference>
<dbReference type="UniPathway" id="UPA00079">
    <property type="reaction ID" value="UER00169"/>
</dbReference>
<dbReference type="KEGG" id="dpd:Deipe_2412"/>
<keyword evidence="6" id="KW-1185">Reference proteome</keyword>
<organism evidence="5 6">
    <name type="scientific">Deinococcus peraridilitoris (strain DSM 19664 / LMG 22246 / CIP 109416 / KR-200)</name>
    <dbReference type="NCBI Taxonomy" id="937777"/>
    <lineage>
        <taxon>Bacteria</taxon>
        <taxon>Thermotogati</taxon>
        <taxon>Deinococcota</taxon>
        <taxon>Deinococci</taxon>
        <taxon>Deinococcales</taxon>
        <taxon>Deinococcaceae</taxon>
        <taxon>Deinococcus</taxon>
    </lineage>
</organism>
<dbReference type="Proteomes" id="UP000010467">
    <property type="component" value="Chromosome"/>
</dbReference>
<dbReference type="RefSeq" id="WP_015236189.1">
    <property type="nucleotide sequence ID" value="NC_019793.1"/>
</dbReference>
<reference evidence="6" key="1">
    <citation type="submission" date="2012-03" db="EMBL/GenBank/DDBJ databases">
        <title>Complete sequence of chromosome of Deinococcus peraridilitoris DSM 19664.</title>
        <authorList>
            <person name="Lucas S."/>
            <person name="Copeland A."/>
            <person name="Lapidus A."/>
            <person name="Glavina del Rio T."/>
            <person name="Dalin E."/>
            <person name="Tice H."/>
            <person name="Bruce D."/>
            <person name="Goodwin L."/>
            <person name="Pitluck S."/>
            <person name="Peters L."/>
            <person name="Mikhailova N."/>
            <person name="Lu M."/>
            <person name="Kyrpides N."/>
            <person name="Mavromatis K."/>
            <person name="Ivanova N."/>
            <person name="Brettin T."/>
            <person name="Detter J.C."/>
            <person name="Han C."/>
            <person name="Larimer F."/>
            <person name="Land M."/>
            <person name="Hauser L."/>
            <person name="Markowitz V."/>
            <person name="Cheng J.-F."/>
            <person name="Hugenholtz P."/>
            <person name="Woyke T."/>
            <person name="Wu D."/>
            <person name="Pukall R."/>
            <person name="Steenblock K."/>
            <person name="Brambilla E."/>
            <person name="Klenk H.-P."/>
            <person name="Eisen J.A."/>
        </authorList>
    </citation>
    <scope>NUCLEOTIDE SEQUENCE [LARGE SCALE GENOMIC DNA]</scope>
    <source>
        <strain evidence="6">DSM 19664 / LMG 22246 / CIP 109416 / KR-200</strain>
    </source>
</reference>
<dbReference type="PROSITE" id="PS01183">
    <property type="entry name" value="UBIE_1"/>
    <property type="match status" value="1"/>
</dbReference>
<keyword evidence="2 4" id="KW-0808">Transferase</keyword>
<dbReference type="AlphaFoldDB" id="L0A3W4"/>
<dbReference type="EMBL" id="CP003382">
    <property type="protein sequence ID" value="AFZ67887.1"/>
    <property type="molecule type" value="Genomic_DNA"/>
</dbReference>
<protein>
    <recommendedName>
        <fullName evidence="4">Demethylmenaquinone methyltransferase</fullName>
        <ecNumber evidence="4">2.1.1.163</ecNumber>
    </recommendedName>
</protein>
<dbReference type="CDD" id="cd02440">
    <property type="entry name" value="AdoMet_MTases"/>
    <property type="match status" value="1"/>
</dbReference>
<evidence type="ECO:0000313" key="5">
    <source>
        <dbReference type="EMBL" id="AFZ67887.1"/>
    </source>
</evidence>
<evidence type="ECO:0000256" key="2">
    <source>
        <dbReference type="ARBA" id="ARBA00022679"/>
    </source>
</evidence>
<dbReference type="STRING" id="937777.Deipe_2412"/>
<dbReference type="HAMAP" id="MF_01813">
    <property type="entry name" value="MenG_UbiE_methyltr"/>
    <property type="match status" value="1"/>
</dbReference>
<gene>
    <name evidence="4" type="primary">menG</name>
    <name evidence="5" type="ordered locus">Deipe_2412</name>
</gene>
<sequence>MPLDSPSPHLNPVKPPVGEHAEKAQDVQAMFAQIAPRYDLLNRVLSLGVDVRWRRAAAQEALLLRPERVLDVATGTADFALELKRRAPEAQVIGCDFVPEMLEIGRRKAVQQQLDIRLEEGDALALPYPDACFDAVTCTFGFRNFARYAQGLSEFHRVLKPGGRVVILEFPPPSPGAFGALLRFYFRHILPRVGALVSGNSGAYTYLPESVLAFPDPARLALLMHAAGFDPRYRLLTFGIAALHVGDKR</sequence>
<dbReference type="Gene3D" id="3.40.50.150">
    <property type="entry name" value="Vaccinia Virus protein VP39"/>
    <property type="match status" value="1"/>
</dbReference>
<name>L0A3W4_DEIPD</name>
<dbReference type="InterPro" id="IPR023576">
    <property type="entry name" value="UbiE/COQ5_MeTrFase_CS"/>
</dbReference>
<evidence type="ECO:0000256" key="3">
    <source>
        <dbReference type="ARBA" id="ARBA00022691"/>
    </source>
</evidence>
<dbReference type="GO" id="GO:0043770">
    <property type="term" value="F:demethylmenaquinone methyltransferase activity"/>
    <property type="evidence" value="ECO:0007669"/>
    <property type="project" value="UniProtKB-UniRule"/>
</dbReference>
<proteinExistence type="inferred from homology"/>
<accession>L0A3W4</accession>
<dbReference type="HOGENOM" id="CLU_037990_0_0_0"/>
<keyword evidence="4" id="KW-0474">Menaquinone biosynthesis</keyword>
<dbReference type="EC" id="2.1.1.163" evidence="4"/>
<dbReference type="NCBIfam" id="NF001244">
    <property type="entry name" value="PRK00216.1-5"/>
    <property type="match status" value="1"/>
</dbReference>